<keyword evidence="2 3" id="KW-0040">ANK repeat</keyword>
<evidence type="ECO:0000256" key="1">
    <source>
        <dbReference type="ARBA" id="ARBA00022737"/>
    </source>
</evidence>
<gene>
    <name evidence="4" type="ORF">P167DRAFT_544345</name>
</gene>
<name>A0A3N4KT61_9PEZI</name>
<proteinExistence type="predicted"/>
<dbReference type="AlphaFoldDB" id="A0A3N4KT61"/>
<reference evidence="4 5" key="1">
    <citation type="journal article" date="2018" name="Nat. Ecol. Evol.">
        <title>Pezizomycetes genomes reveal the molecular basis of ectomycorrhizal truffle lifestyle.</title>
        <authorList>
            <person name="Murat C."/>
            <person name="Payen T."/>
            <person name="Noel B."/>
            <person name="Kuo A."/>
            <person name="Morin E."/>
            <person name="Chen J."/>
            <person name="Kohler A."/>
            <person name="Krizsan K."/>
            <person name="Balestrini R."/>
            <person name="Da Silva C."/>
            <person name="Montanini B."/>
            <person name="Hainaut M."/>
            <person name="Levati E."/>
            <person name="Barry K.W."/>
            <person name="Belfiori B."/>
            <person name="Cichocki N."/>
            <person name="Clum A."/>
            <person name="Dockter R.B."/>
            <person name="Fauchery L."/>
            <person name="Guy J."/>
            <person name="Iotti M."/>
            <person name="Le Tacon F."/>
            <person name="Lindquist E.A."/>
            <person name="Lipzen A."/>
            <person name="Malagnac F."/>
            <person name="Mello A."/>
            <person name="Molinier V."/>
            <person name="Miyauchi S."/>
            <person name="Poulain J."/>
            <person name="Riccioni C."/>
            <person name="Rubini A."/>
            <person name="Sitrit Y."/>
            <person name="Splivallo R."/>
            <person name="Traeger S."/>
            <person name="Wang M."/>
            <person name="Zifcakova L."/>
            <person name="Wipf D."/>
            <person name="Zambonelli A."/>
            <person name="Paolocci F."/>
            <person name="Nowrousian M."/>
            <person name="Ottonello S."/>
            <person name="Baldrian P."/>
            <person name="Spatafora J.W."/>
            <person name="Henrissat B."/>
            <person name="Nagy L.G."/>
            <person name="Aury J.M."/>
            <person name="Wincker P."/>
            <person name="Grigoriev I.V."/>
            <person name="Bonfante P."/>
            <person name="Martin F.M."/>
        </authorList>
    </citation>
    <scope>NUCLEOTIDE SEQUENCE [LARGE SCALE GENOMIC DNA]</scope>
    <source>
        <strain evidence="4 5">CCBAS932</strain>
    </source>
</reference>
<dbReference type="InterPro" id="IPR051637">
    <property type="entry name" value="Ank_repeat_dom-contain_49"/>
</dbReference>
<accession>A0A3N4KT61</accession>
<protein>
    <submittedName>
        <fullName evidence="4">Uncharacterized protein</fullName>
    </submittedName>
</protein>
<dbReference type="Pfam" id="PF12796">
    <property type="entry name" value="Ank_2"/>
    <property type="match status" value="1"/>
</dbReference>
<dbReference type="Gene3D" id="1.25.40.20">
    <property type="entry name" value="Ankyrin repeat-containing domain"/>
    <property type="match status" value="1"/>
</dbReference>
<dbReference type="Proteomes" id="UP000277580">
    <property type="component" value="Unassembled WGS sequence"/>
</dbReference>
<evidence type="ECO:0000313" key="5">
    <source>
        <dbReference type="Proteomes" id="UP000277580"/>
    </source>
</evidence>
<keyword evidence="1" id="KW-0677">Repeat</keyword>
<dbReference type="InterPro" id="IPR036770">
    <property type="entry name" value="Ankyrin_rpt-contain_sf"/>
</dbReference>
<sequence>MFDNAIGIIRSSHHNMPSIVHAVSSENVSLIEEILADPSSPNINATVDGKKQKQYTVLHVAAKLTTPAGFNIVKLLLQSGADVAAKDKRGFTPLDWCFERMMEYPDSTSAEELRVLRGIFVELVENKADINSKDAEGKTILERARTCKWKHQDKGFGAADHTMAFLERNGAK</sequence>
<dbReference type="InterPro" id="IPR002110">
    <property type="entry name" value="Ankyrin_rpt"/>
</dbReference>
<dbReference type="PROSITE" id="PS50297">
    <property type="entry name" value="ANK_REP_REGION"/>
    <property type="match status" value="1"/>
</dbReference>
<dbReference type="PANTHER" id="PTHR24180">
    <property type="entry name" value="CYCLIN-DEPENDENT KINASE INHIBITOR 2C-RELATED"/>
    <property type="match status" value="1"/>
</dbReference>
<dbReference type="PROSITE" id="PS50088">
    <property type="entry name" value="ANK_REPEAT"/>
    <property type="match status" value="1"/>
</dbReference>
<dbReference type="SUPFAM" id="SSF48403">
    <property type="entry name" value="Ankyrin repeat"/>
    <property type="match status" value="1"/>
</dbReference>
<evidence type="ECO:0000256" key="3">
    <source>
        <dbReference type="PROSITE-ProRule" id="PRU00023"/>
    </source>
</evidence>
<dbReference type="SMART" id="SM00248">
    <property type="entry name" value="ANK"/>
    <property type="match status" value="3"/>
</dbReference>
<evidence type="ECO:0000256" key="2">
    <source>
        <dbReference type="ARBA" id="ARBA00023043"/>
    </source>
</evidence>
<dbReference type="PANTHER" id="PTHR24180:SF45">
    <property type="entry name" value="POLY [ADP-RIBOSE] POLYMERASE TANKYRASE"/>
    <property type="match status" value="1"/>
</dbReference>
<organism evidence="4 5">
    <name type="scientific">Morchella conica CCBAS932</name>
    <dbReference type="NCBI Taxonomy" id="1392247"/>
    <lineage>
        <taxon>Eukaryota</taxon>
        <taxon>Fungi</taxon>
        <taxon>Dikarya</taxon>
        <taxon>Ascomycota</taxon>
        <taxon>Pezizomycotina</taxon>
        <taxon>Pezizomycetes</taxon>
        <taxon>Pezizales</taxon>
        <taxon>Morchellaceae</taxon>
        <taxon>Morchella</taxon>
    </lineage>
</organism>
<evidence type="ECO:0000313" key="4">
    <source>
        <dbReference type="EMBL" id="RPB13687.1"/>
    </source>
</evidence>
<dbReference type="InParanoid" id="A0A3N4KT61"/>
<dbReference type="EMBL" id="ML119121">
    <property type="protein sequence ID" value="RPB13687.1"/>
    <property type="molecule type" value="Genomic_DNA"/>
</dbReference>
<dbReference type="OrthoDB" id="9995210at2759"/>
<feature type="repeat" description="ANK" evidence="3">
    <location>
        <begin position="53"/>
        <end position="88"/>
    </location>
</feature>
<keyword evidence="5" id="KW-1185">Reference proteome</keyword>